<feature type="compositionally biased region" description="Low complexity" evidence="9">
    <location>
        <begin position="229"/>
        <end position="242"/>
    </location>
</feature>
<dbReference type="InterPro" id="IPR012423">
    <property type="entry name" value="Eaf7/MRGBP"/>
</dbReference>
<feature type="region of interest" description="Disordered" evidence="9">
    <location>
        <begin position="72"/>
        <end position="302"/>
    </location>
</feature>
<comment type="similarity">
    <text evidence="2">Belongs to the EAF7 family.</text>
</comment>
<comment type="subcellular location">
    <subcellularLocation>
        <location evidence="1">Nucleus</location>
    </subcellularLocation>
</comment>
<evidence type="ECO:0000256" key="6">
    <source>
        <dbReference type="ARBA" id="ARBA00023163"/>
    </source>
</evidence>
<dbReference type="GO" id="GO:0006357">
    <property type="term" value="P:regulation of transcription by RNA polymerase II"/>
    <property type="evidence" value="ECO:0007669"/>
    <property type="project" value="TreeGrafter"/>
</dbReference>
<evidence type="ECO:0000256" key="3">
    <source>
        <dbReference type="ARBA" id="ARBA00018502"/>
    </source>
</evidence>
<dbReference type="GO" id="GO:0005634">
    <property type="term" value="C:nucleus"/>
    <property type="evidence" value="ECO:0007669"/>
    <property type="project" value="UniProtKB-SubCell"/>
</dbReference>
<dbReference type="GO" id="GO:0035267">
    <property type="term" value="C:NuA4 histone acetyltransferase complex"/>
    <property type="evidence" value="ECO:0007669"/>
    <property type="project" value="TreeGrafter"/>
</dbReference>
<name>A0A4P9Z8T9_9ASCO</name>
<gene>
    <name evidence="10" type="ORF">METBISCDRAFT_24495</name>
</gene>
<proteinExistence type="inferred from homology"/>
<feature type="compositionally biased region" description="Basic residues" evidence="9">
    <location>
        <begin position="273"/>
        <end position="283"/>
    </location>
</feature>
<dbReference type="OrthoDB" id="5595141at2759"/>
<evidence type="ECO:0000256" key="9">
    <source>
        <dbReference type="SAM" id="MobiDB-lite"/>
    </source>
</evidence>
<keyword evidence="5" id="KW-0805">Transcription regulation</keyword>
<dbReference type="Proteomes" id="UP000268321">
    <property type="component" value="Unassembled WGS sequence"/>
</dbReference>
<feature type="compositionally biased region" description="Basic and acidic residues" evidence="9">
    <location>
        <begin position="182"/>
        <end position="202"/>
    </location>
</feature>
<comment type="function">
    <text evidence="8">Component of the NuA4 histone acetyltransferase complex which is involved in transcriptional activation of selected genes principally by acetylation of nucleosomal histone H4 and H2A. The NuA4 complex is also involved in DNA repair.</text>
</comment>
<dbReference type="Pfam" id="PF07904">
    <property type="entry name" value="Eaf7"/>
    <property type="match status" value="1"/>
</dbReference>
<evidence type="ECO:0000313" key="11">
    <source>
        <dbReference type="Proteomes" id="UP000268321"/>
    </source>
</evidence>
<evidence type="ECO:0000256" key="4">
    <source>
        <dbReference type="ARBA" id="ARBA00022853"/>
    </source>
</evidence>
<dbReference type="PANTHER" id="PTHR13581:SF5">
    <property type="entry name" value="MRG_MORF4L-BINDING PROTEIN"/>
    <property type="match status" value="1"/>
</dbReference>
<dbReference type="EMBL" id="ML004506">
    <property type="protein sequence ID" value="RKP29154.1"/>
    <property type="molecule type" value="Genomic_DNA"/>
</dbReference>
<evidence type="ECO:0000313" key="10">
    <source>
        <dbReference type="EMBL" id="RKP29154.1"/>
    </source>
</evidence>
<organism evidence="10 11">
    <name type="scientific">Metschnikowia bicuspidata</name>
    <dbReference type="NCBI Taxonomy" id="27322"/>
    <lineage>
        <taxon>Eukaryota</taxon>
        <taxon>Fungi</taxon>
        <taxon>Dikarya</taxon>
        <taxon>Ascomycota</taxon>
        <taxon>Saccharomycotina</taxon>
        <taxon>Pichiomycetes</taxon>
        <taxon>Metschnikowiaceae</taxon>
        <taxon>Metschnikowia</taxon>
    </lineage>
</organism>
<keyword evidence="11" id="KW-1185">Reference proteome</keyword>
<keyword evidence="6" id="KW-0804">Transcription</keyword>
<evidence type="ECO:0000256" key="8">
    <source>
        <dbReference type="ARBA" id="ARBA00025178"/>
    </source>
</evidence>
<accession>A0A4P9Z8T9</accession>
<reference evidence="11" key="1">
    <citation type="journal article" date="2018" name="Nat. Microbiol.">
        <title>Leveraging single-cell genomics to expand the fungal tree of life.</title>
        <authorList>
            <person name="Ahrendt S.R."/>
            <person name="Quandt C.A."/>
            <person name="Ciobanu D."/>
            <person name="Clum A."/>
            <person name="Salamov A."/>
            <person name="Andreopoulos B."/>
            <person name="Cheng J.F."/>
            <person name="Woyke T."/>
            <person name="Pelin A."/>
            <person name="Henrissat B."/>
            <person name="Reynolds N.K."/>
            <person name="Benny G.L."/>
            <person name="Smith M.E."/>
            <person name="James T.Y."/>
            <person name="Grigoriev I.V."/>
        </authorList>
    </citation>
    <scope>NUCLEOTIDE SEQUENCE [LARGE SCALE GENOMIC DNA]</scope>
    <source>
        <strain evidence="11">Baker2002</strain>
    </source>
</reference>
<evidence type="ECO:0000256" key="7">
    <source>
        <dbReference type="ARBA" id="ARBA00023242"/>
    </source>
</evidence>
<evidence type="ECO:0000256" key="1">
    <source>
        <dbReference type="ARBA" id="ARBA00004123"/>
    </source>
</evidence>
<protein>
    <recommendedName>
        <fullName evidence="3">Chromatin modification-related protein EAF7</fullName>
    </recommendedName>
</protein>
<keyword evidence="7" id="KW-0539">Nucleus</keyword>
<dbReference type="GO" id="GO:0006325">
    <property type="term" value="P:chromatin organization"/>
    <property type="evidence" value="ECO:0007669"/>
    <property type="project" value="UniProtKB-KW"/>
</dbReference>
<evidence type="ECO:0000256" key="5">
    <source>
        <dbReference type="ARBA" id="ARBA00023015"/>
    </source>
</evidence>
<dbReference type="PANTHER" id="PTHR13581">
    <property type="entry name" value="MRG-BINDING PROTEIN"/>
    <property type="match status" value="1"/>
</dbReference>
<feature type="compositionally biased region" description="Basic and acidic residues" evidence="9">
    <location>
        <begin position="127"/>
        <end position="138"/>
    </location>
</feature>
<dbReference type="AlphaFoldDB" id="A0A4P9Z8T9"/>
<keyword evidence="4" id="KW-0156">Chromatin regulator</keyword>
<evidence type="ECO:0000256" key="2">
    <source>
        <dbReference type="ARBA" id="ARBA00007117"/>
    </source>
</evidence>
<feature type="compositionally biased region" description="Basic and acidic residues" evidence="9">
    <location>
        <begin position="77"/>
        <end position="100"/>
    </location>
</feature>
<sequence>MALRQWTVEAEIKLFSLICEHKPAGPHEQHNLSLITQNINDGATVCFTQLQIVAKLDSLYNMANVDRIEADVGEGTATDREPRTRPDAPKKPDADDDSKTRTRLQAAEKNNRRLRRLSLSRASANRQYKETGTEKSQDVSDAYSSELSDVDGEGAMLTKLKTNDPGDESRDQRRPSAKPGAVKKEENEKLDAWSTKESKPANESRAASKRPRSAAAEEPAVKCEPEVAPPSRETSATEPESPTELRADAVEPPIPRKRTRSIYKLDSAEIPKKPVRSTNKKNQKGTVTRGFRAEGGVARGRR</sequence>
<feature type="compositionally biased region" description="Basic and acidic residues" evidence="9">
    <location>
        <begin position="161"/>
        <end position="174"/>
    </location>
</feature>